<dbReference type="OrthoDB" id="273181at2759"/>
<dbReference type="Proteomes" id="UP000751190">
    <property type="component" value="Unassembled WGS sequence"/>
</dbReference>
<evidence type="ECO:0000256" key="1">
    <source>
        <dbReference type="ARBA" id="ARBA00008601"/>
    </source>
</evidence>
<proteinExistence type="inferred from homology"/>
<dbReference type="Pfam" id="PF00782">
    <property type="entry name" value="DSPc"/>
    <property type="match status" value="1"/>
</dbReference>
<evidence type="ECO:0000256" key="5">
    <source>
        <dbReference type="SAM" id="MobiDB-lite"/>
    </source>
</evidence>
<dbReference type="EC" id="3.1.3.48" evidence="2"/>
<feature type="region of interest" description="Disordered" evidence="5">
    <location>
        <begin position="579"/>
        <end position="610"/>
    </location>
</feature>
<comment type="caution">
    <text evidence="7">The sequence shown here is derived from an EMBL/GenBank/DDBJ whole genome shotgun (WGS) entry which is preliminary data.</text>
</comment>
<organism evidence="7 8">
    <name type="scientific">Diacronema lutheri</name>
    <name type="common">Unicellular marine alga</name>
    <name type="synonym">Monochrysis lutheri</name>
    <dbReference type="NCBI Taxonomy" id="2081491"/>
    <lineage>
        <taxon>Eukaryota</taxon>
        <taxon>Haptista</taxon>
        <taxon>Haptophyta</taxon>
        <taxon>Pavlovophyceae</taxon>
        <taxon>Pavlovales</taxon>
        <taxon>Pavlovaceae</taxon>
        <taxon>Diacronema</taxon>
    </lineage>
</organism>
<dbReference type="SMART" id="SM00195">
    <property type="entry name" value="DSPc"/>
    <property type="match status" value="1"/>
</dbReference>
<name>A0A8J5XV70_DIALT</name>
<dbReference type="PANTHER" id="PTHR10159:SF519">
    <property type="entry name" value="DUAL SPECIFICITY PROTEIN PHOSPHATASE MPK3"/>
    <property type="match status" value="1"/>
</dbReference>
<dbReference type="EMBL" id="JAGTXO010000002">
    <property type="protein sequence ID" value="KAG8469591.1"/>
    <property type="molecule type" value="Genomic_DNA"/>
</dbReference>
<evidence type="ECO:0000256" key="2">
    <source>
        <dbReference type="ARBA" id="ARBA00013064"/>
    </source>
</evidence>
<feature type="domain" description="Tyrosine specific protein phosphatases" evidence="6">
    <location>
        <begin position="643"/>
        <end position="694"/>
    </location>
</feature>
<dbReference type="InterPro" id="IPR020422">
    <property type="entry name" value="TYR_PHOSPHATASE_DUAL_dom"/>
</dbReference>
<dbReference type="InterPro" id="IPR000340">
    <property type="entry name" value="Dual-sp_phosphatase_cat-dom"/>
</dbReference>
<dbReference type="Gene3D" id="3.90.190.10">
    <property type="entry name" value="Protein tyrosine phosphatase superfamily"/>
    <property type="match status" value="1"/>
</dbReference>
<dbReference type="InterPro" id="IPR016130">
    <property type="entry name" value="Tyr_Pase_AS"/>
</dbReference>
<dbReference type="GO" id="GO:0017017">
    <property type="term" value="F:MAP kinase tyrosine/serine/threonine phosphatase activity"/>
    <property type="evidence" value="ECO:0007669"/>
    <property type="project" value="TreeGrafter"/>
</dbReference>
<evidence type="ECO:0000259" key="6">
    <source>
        <dbReference type="PROSITE" id="PS50056"/>
    </source>
</evidence>
<dbReference type="GO" id="GO:0043409">
    <property type="term" value="P:negative regulation of MAPK cascade"/>
    <property type="evidence" value="ECO:0007669"/>
    <property type="project" value="TreeGrafter"/>
</dbReference>
<dbReference type="SUPFAM" id="SSF52799">
    <property type="entry name" value="(Phosphotyrosine protein) phosphatases II"/>
    <property type="match status" value="1"/>
</dbReference>
<feature type="region of interest" description="Disordered" evidence="5">
    <location>
        <begin position="211"/>
        <end position="282"/>
    </location>
</feature>
<comment type="similarity">
    <text evidence="1">Belongs to the protein-tyrosine phosphatase family. Non-receptor class dual specificity subfamily.</text>
</comment>
<evidence type="ECO:0000313" key="7">
    <source>
        <dbReference type="EMBL" id="KAG8469591.1"/>
    </source>
</evidence>
<dbReference type="GO" id="GO:0033550">
    <property type="term" value="F:MAP kinase tyrosine phosphatase activity"/>
    <property type="evidence" value="ECO:0007669"/>
    <property type="project" value="TreeGrafter"/>
</dbReference>
<dbReference type="InterPro" id="IPR000387">
    <property type="entry name" value="Tyr_Pase_dom"/>
</dbReference>
<keyword evidence="4" id="KW-0904">Protein phosphatase</keyword>
<dbReference type="InterPro" id="IPR029021">
    <property type="entry name" value="Prot-tyrosine_phosphatase-like"/>
</dbReference>
<gene>
    <name evidence="7" type="ORF">KFE25_006046</name>
</gene>
<dbReference type="GO" id="GO:0005737">
    <property type="term" value="C:cytoplasm"/>
    <property type="evidence" value="ECO:0007669"/>
    <property type="project" value="TreeGrafter"/>
</dbReference>
<protein>
    <recommendedName>
        <fullName evidence="2">protein-tyrosine-phosphatase</fullName>
        <ecNumber evidence="2">3.1.3.48</ecNumber>
    </recommendedName>
</protein>
<evidence type="ECO:0000256" key="3">
    <source>
        <dbReference type="ARBA" id="ARBA00022801"/>
    </source>
</evidence>
<dbReference type="PANTHER" id="PTHR10159">
    <property type="entry name" value="DUAL SPECIFICITY PROTEIN PHOSPHATASE"/>
    <property type="match status" value="1"/>
</dbReference>
<accession>A0A8J5XV70</accession>
<dbReference type="GO" id="GO:0008330">
    <property type="term" value="F:protein tyrosine/threonine phosphatase activity"/>
    <property type="evidence" value="ECO:0007669"/>
    <property type="project" value="TreeGrafter"/>
</dbReference>
<evidence type="ECO:0000256" key="4">
    <source>
        <dbReference type="ARBA" id="ARBA00022912"/>
    </source>
</evidence>
<feature type="compositionally biased region" description="Low complexity" evidence="5">
    <location>
        <begin position="235"/>
        <end position="246"/>
    </location>
</feature>
<evidence type="ECO:0000313" key="8">
    <source>
        <dbReference type="Proteomes" id="UP000751190"/>
    </source>
</evidence>
<dbReference type="CDD" id="cd14498">
    <property type="entry name" value="DSP"/>
    <property type="match status" value="1"/>
</dbReference>
<reference evidence="7" key="1">
    <citation type="submission" date="2021-05" db="EMBL/GenBank/DDBJ databases">
        <title>The genome of the haptophyte Pavlova lutheri (Diacronema luteri, Pavlovales) - a model for lipid biosynthesis in eukaryotic algae.</title>
        <authorList>
            <person name="Hulatt C.J."/>
            <person name="Posewitz M.C."/>
        </authorList>
    </citation>
    <scope>NUCLEOTIDE SEQUENCE</scope>
    <source>
        <strain evidence="7">NIVA-4/92</strain>
    </source>
</reference>
<dbReference type="PROSITE" id="PS00383">
    <property type="entry name" value="TYR_PHOSPHATASE_1"/>
    <property type="match status" value="1"/>
</dbReference>
<dbReference type="PROSITE" id="PS50056">
    <property type="entry name" value="TYR_PHOSPHATASE_2"/>
    <property type="match status" value="1"/>
</dbReference>
<sequence length="818" mass="83543">MRDALPIRLPQLDPRLVPRHRIGDQPRVAGFAQPGRERWRAPAPPQRVPLPSQLKGRLGVAAPQAHPPLRLPSMSAPANIAASAASRVSALHAAPPGAVTRLPEPMTVRELVTLLRAAAARAVPFPLLLSVDGRYAAPVLLGSLPAPFVITRDMLAHLAPTAGASAGTRAQSAAAQAGAAAPRPHGLRRAYKRSIDVLLASIDASEPADLCGALTPPLSDAEDEGDGDSAPRSPPASSGTPSSSRALSRRASRTAALAGERVHADGARARASASPERRPSVPAVGLRVHERLRELSIAPTLQLGFVRSGAPLGTVVLYAAADAEIDPDAHEQAASFGFALLQSGRAQSARVLSVGAAQLLVELPLLDAPAFARAMRTGELSGRYADAASSYSYAPIERVLPLSPAALAPRLASRAGAGGGEARVGAHAGASAQQSMLTNATRDALHGADGDTAIVKAVEEAAGSTGGTADMVGGARAADGGAGSGDGGGGGGSGSGSMPTGGLYIGNFSAAEDHERLKRLGITAVLTVADNLDDLRPLPPSMQHLVLPVNDDDEDVSRFFSRALAFVCAAIVGSKSSALGGAGRPGRHGGASGEAASRGHPPLAQRPPFGVRAAGADAAGKRPAPAVPAHGTLAHGGVTCSPQRLLTDAQPGGAVLVHCAAGANRSATFVLAYLLSHERMTLRDAFAVLYAVRPIIGPHLPLCSRLLELELRLHGTNSIALWEMEPTLREATERLAFVVAAAQAAPAPHVRARAHVPAPATAGERAFLSSRVRVVIDAEGASIRDARSILADAPSSDDSAEGGERTLDVRLGVVGAAR</sequence>
<feature type="compositionally biased region" description="Gly residues" evidence="5">
    <location>
        <begin position="580"/>
        <end position="592"/>
    </location>
</feature>
<dbReference type="AlphaFoldDB" id="A0A8J5XV70"/>
<keyword evidence="3" id="KW-0378">Hydrolase</keyword>
<keyword evidence="8" id="KW-1185">Reference proteome</keyword>